<sequence>MTINFGARGHDVTWARTPEELADGLAGYGVHNVQLALGRSFPALSGGGQVNPGMGAYFRRVMADRGVQIAVMGCYSNIIDPDPERRAGVLATFEAYLRNARHFGAPIVATETGTVNREGFAYTTANFTDDVYAETARVVRRLVEYGERVGTIVGIEPGVNHPIHDLDRVEQLLGDVDSPFLGIVLDPTALLDPHAPTDPAAMTDEAFDRFGDRIVAVHVDDYRLEEGKVVRCDIDEGVLPVGSILSTVSARRPHLVVVMEETTNQAIARAVDRYGSL</sequence>
<dbReference type="PANTHER" id="PTHR12110">
    <property type="entry name" value="HYDROXYPYRUVATE ISOMERASE"/>
    <property type="match status" value="1"/>
</dbReference>
<dbReference type="PANTHER" id="PTHR12110:SF21">
    <property type="entry name" value="XYLOSE ISOMERASE-LIKE TIM BARREL DOMAIN-CONTAINING PROTEIN"/>
    <property type="match status" value="1"/>
</dbReference>
<keyword evidence="3" id="KW-1185">Reference proteome</keyword>
<dbReference type="SUPFAM" id="SSF51658">
    <property type="entry name" value="Xylose isomerase-like"/>
    <property type="match status" value="1"/>
</dbReference>
<gene>
    <name evidence="2" type="ORF">FB473_002925</name>
</gene>
<name>A0ABX0SIL2_9ACTN</name>
<evidence type="ECO:0000313" key="3">
    <source>
        <dbReference type="Proteomes" id="UP000749311"/>
    </source>
</evidence>
<protein>
    <submittedName>
        <fullName evidence="2">Sugar phosphate isomerase/epimerase</fullName>
    </submittedName>
</protein>
<comment type="caution">
    <text evidence="2">The sequence shown here is derived from an EMBL/GenBank/DDBJ whole genome shotgun (WGS) entry which is preliminary data.</text>
</comment>
<evidence type="ECO:0000259" key="1">
    <source>
        <dbReference type="Pfam" id="PF01261"/>
    </source>
</evidence>
<accession>A0ABX0SIL2</accession>
<dbReference type="InterPro" id="IPR036237">
    <property type="entry name" value="Xyl_isomerase-like_sf"/>
</dbReference>
<dbReference type="Proteomes" id="UP000749311">
    <property type="component" value="Unassembled WGS sequence"/>
</dbReference>
<dbReference type="GO" id="GO:0016853">
    <property type="term" value="F:isomerase activity"/>
    <property type="evidence" value="ECO:0007669"/>
    <property type="project" value="UniProtKB-KW"/>
</dbReference>
<feature type="domain" description="Xylose isomerase-like TIM barrel" evidence="1">
    <location>
        <begin position="56"/>
        <end position="261"/>
    </location>
</feature>
<proteinExistence type="predicted"/>
<dbReference type="RefSeq" id="WP_167170196.1">
    <property type="nucleotide sequence ID" value="NZ_BAAAOO010000009.1"/>
</dbReference>
<dbReference type="InterPro" id="IPR013022">
    <property type="entry name" value="Xyl_isomerase-like_TIM-brl"/>
</dbReference>
<dbReference type="Pfam" id="PF01261">
    <property type="entry name" value="AP_endonuc_2"/>
    <property type="match status" value="1"/>
</dbReference>
<keyword evidence="2" id="KW-0413">Isomerase</keyword>
<dbReference type="EMBL" id="JAAMOZ010000002">
    <property type="protein sequence ID" value="NIH58233.1"/>
    <property type="molecule type" value="Genomic_DNA"/>
</dbReference>
<reference evidence="2 3" key="1">
    <citation type="submission" date="2020-02" db="EMBL/GenBank/DDBJ databases">
        <title>Sequencing the genomes of 1000 actinobacteria strains.</title>
        <authorList>
            <person name="Klenk H.-P."/>
        </authorList>
    </citation>
    <scope>NUCLEOTIDE SEQUENCE [LARGE SCALE GENOMIC DNA]</scope>
    <source>
        <strain evidence="2 3">DSM 19609</strain>
    </source>
</reference>
<organism evidence="2 3">
    <name type="scientific">Brooklawnia cerclae</name>
    <dbReference type="NCBI Taxonomy" id="349934"/>
    <lineage>
        <taxon>Bacteria</taxon>
        <taxon>Bacillati</taxon>
        <taxon>Actinomycetota</taxon>
        <taxon>Actinomycetes</taxon>
        <taxon>Propionibacteriales</taxon>
        <taxon>Propionibacteriaceae</taxon>
        <taxon>Brooklawnia</taxon>
    </lineage>
</organism>
<dbReference type="InterPro" id="IPR050312">
    <property type="entry name" value="IolE/XylAMocC-like"/>
</dbReference>
<evidence type="ECO:0000313" key="2">
    <source>
        <dbReference type="EMBL" id="NIH58233.1"/>
    </source>
</evidence>
<dbReference type="Gene3D" id="3.20.20.150">
    <property type="entry name" value="Divalent-metal-dependent TIM barrel enzymes"/>
    <property type="match status" value="1"/>
</dbReference>